<gene>
    <name evidence="1" type="ORF">EM808_12665</name>
</gene>
<evidence type="ECO:0000313" key="2">
    <source>
        <dbReference type="Proteomes" id="UP000288024"/>
    </source>
</evidence>
<dbReference type="RefSeq" id="WP_127738574.1">
    <property type="nucleotide sequence ID" value="NZ_RZTZ01000004.1"/>
</dbReference>
<keyword evidence="2" id="KW-1185">Reference proteome</keyword>
<dbReference type="EMBL" id="RZTZ01000004">
    <property type="protein sequence ID" value="RVT62623.1"/>
    <property type="molecule type" value="Genomic_DNA"/>
</dbReference>
<dbReference type="Proteomes" id="UP000288024">
    <property type="component" value="Unassembled WGS sequence"/>
</dbReference>
<reference evidence="1 2" key="1">
    <citation type="submission" date="2019-01" db="EMBL/GenBank/DDBJ databases">
        <title>Bacillus sp. M5HDSG1-1, whole genome shotgun sequence.</title>
        <authorList>
            <person name="Tuo L."/>
        </authorList>
    </citation>
    <scope>NUCLEOTIDE SEQUENCE [LARGE SCALE GENOMIC DNA]</scope>
    <source>
        <strain evidence="1 2">M5HDSG1-1</strain>
    </source>
</reference>
<proteinExistence type="predicted"/>
<sequence length="78" mass="8398">MFQSSPAVINVLGFKINTIDNGGIANMGSLQIIDQLVSYKRNQAFGEQNGDLSPVNLPASYNIDPDVTDSNTIKNSLI</sequence>
<name>A0A437KB91_9BACI</name>
<organism evidence="1 2">
    <name type="scientific">Niallia taxi</name>
    <dbReference type="NCBI Taxonomy" id="2499688"/>
    <lineage>
        <taxon>Bacteria</taxon>
        <taxon>Bacillati</taxon>
        <taxon>Bacillota</taxon>
        <taxon>Bacilli</taxon>
        <taxon>Bacillales</taxon>
        <taxon>Bacillaceae</taxon>
        <taxon>Niallia</taxon>
    </lineage>
</organism>
<comment type="caution">
    <text evidence="1">The sequence shown here is derived from an EMBL/GenBank/DDBJ whole genome shotgun (WGS) entry which is preliminary data.</text>
</comment>
<dbReference type="AlphaFoldDB" id="A0A437KB91"/>
<protein>
    <submittedName>
        <fullName evidence="1">Uncharacterized protein</fullName>
    </submittedName>
</protein>
<evidence type="ECO:0000313" key="1">
    <source>
        <dbReference type="EMBL" id="RVT62623.1"/>
    </source>
</evidence>
<accession>A0A437KB91</accession>